<dbReference type="HOGENOM" id="CLU_052333_0_0_10"/>
<name>L0G3Y1_ECHVK</name>
<dbReference type="eggNOG" id="COG3021">
    <property type="taxonomic scope" value="Bacteria"/>
</dbReference>
<proteinExistence type="predicted"/>
<protein>
    <recommendedName>
        <fullName evidence="2">Endonuclease/exonuclease/phosphatase domain-containing protein</fullName>
    </recommendedName>
</protein>
<feature type="domain" description="Endonuclease/exonuclease/phosphatase" evidence="2">
    <location>
        <begin position="106"/>
        <end position="310"/>
    </location>
</feature>
<feature type="transmembrane region" description="Helical" evidence="1">
    <location>
        <begin position="62"/>
        <end position="80"/>
    </location>
</feature>
<dbReference type="AlphaFoldDB" id="L0G3Y1"/>
<sequence length="348" mass="40213">MKAVLYAFSALLIIATLMPLVKKDYWTFRIFDYPRFQKLWLISVLLICWTIVGYEHLSKVDLGIVIILGLLFLYLLKQIVPYSPFHTKMVKPAKKHEKTTVKVLVANVYQYNKDYQKCLQLIKKEQPHLFMLVETDQHWADAIAALKVDYSYQVLLPLENTYGMLLYSKFPLQNIEINHLIDQDIPSIFADLQIDGQLIKLFAIHPTPPVPGENTHSTERDAEILIVGKKAKSEKKPIIIMGDLNDVAWSYTTELFLKISGMGDPRMGRGMYSTFHAKYPFLRWPLDHIFLSHQFRLKKMMVHPSIGSDHFPISADLVLDKNNENEQLEADMEDKADAEEKIISGIEF</sequence>
<evidence type="ECO:0000259" key="2">
    <source>
        <dbReference type="Pfam" id="PF03372"/>
    </source>
</evidence>
<dbReference type="GO" id="GO:0006506">
    <property type="term" value="P:GPI anchor biosynthetic process"/>
    <property type="evidence" value="ECO:0007669"/>
    <property type="project" value="TreeGrafter"/>
</dbReference>
<keyword evidence="1" id="KW-0472">Membrane</keyword>
<dbReference type="STRING" id="926556.Echvi_4040"/>
<dbReference type="RefSeq" id="WP_015267784.1">
    <property type="nucleotide sequence ID" value="NC_019904.1"/>
</dbReference>
<keyword evidence="4" id="KW-1185">Reference proteome</keyword>
<dbReference type="EMBL" id="CP003346">
    <property type="protein sequence ID" value="AGA80247.1"/>
    <property type="molecule type" value="Genomic_DNA"/>
</dbReference>
<dbReference type="KEGG" id="evi:Echvi_4040"/>
<gene>
    <name evidence="3" type="ordered locus">Echvi_4040</name>
</gene>
<dbReference type="Pfam" id="PF03372">
    <property type="entry name" value="Exo_endo_phos"/>
    <property type="match status" value="1"/>
</dbReference>
<evidence type="ECO:0000256" key="1">
    <source>
        <dbReference type="SAM" id="Phobius"/>
    </source>
</evidence>
<accession>L0G3Y1</accession>
<feature type="transmembrane region" description="Helical" evidence="1">
    <location>
        <begin position="39"/>
        <end position="57"/>
    </location>
</feature>
<reference evidence="4" key="1">
    <citation type="submission" date="2012-02" db="EMBL/GenBank/DDBJ databases">
        <title>The complete genome of Echinicola vietnamensis DSM 17526.</title>
        <authorList>
            <person name="Lucas S."/>
            <person name="Copeland A."/>
            <person name="Lapidus A."/>
            <person name="Glavina del Rio T."/>
            <person name="Dalin E."/>
            <person name="Tice H."/>
            <person name="Bruce D."/>
            <person name="Goodwin L."/>
            <person name="Pitluck S."/>
            <person name="Peters L."/>
            <person name="Ovchinnikova G."/>
            <person name="Teshima H."/>
            <person name="Kyrpides N."/>
            <person name="Mavromatis K."/>
            <person name="Ivanova N."/>
            <person name="Brettin T."/>
            <person name="Detter J.C."/>
            <person name="Han C."/>
            <person name="Larimer F."/>
            <person name="Land M."/>
            <person name="Hauser L."/>
            <person name="Markowitz V."/>
            <person name="Cheng J.-F."/>
            <person name="Hugenholtz P."/>
            <person name="Woyke T."/>
            <person name="Wu D."/>
            <person name="Brambilla E."/>
            <person name="Klenk H.-P."/>
            <person name="Eisen J.A."/>
        </authorList>
    </citation>
    <scope>NUCLEOTIDE SEQUENCE [LARGE SCALE GENOMIC DNA]</scope>
    <source>
        <strain evidence="4">DSM 17526 / LMG 23754 / KMM 6221</strain>
    </source>
</reference>
<keyword evidence="1" id="KW-1133">Transmembrane helix</keyword>
<organism evidence="3 4">
    <name type="scientific">Echinicola vietnamensis (strain DSM 17526 / LMG 23754 / KMM 6221)</name>
    <dbReference type="NCBI Taxonomy" id="926556"/>
    <lineage>
        <taxon>Bacteria</taxon>
        <taxon>Pseudomonadati</taxon>
        <taxon>Bacteroidota</taxon>
        <taxon>Cytophagia</taxon>
        <taxon>Cytophagales</taxon>
        <taxon>Cyclobacteriaceae</taxon>
        <taxon>Echinicola</taxon>
    </lineage>
</organism>
<dbReference type="PANTHER" id="PTHR14859">
    <property type="entry name" value="CALCOFLUOR WHITE HYPERSENSITIVE PROTEIN PRECURSOR"/>
    <property type="match status" value="1"/>
</dbReference>
<dbReference type="Gene3D" id="3.60.10.10">
    <property type="entry name" value="Endonuclease/exonuclease/phosphatase"/>
    <property type="match status" value="1"/>
</dbReference>
<dbReference type="PANTHER" id="PTHR14859:SF15">
    <property type="entry name" value="ENDONUCLEASE_EXONUCLEASE_PHOSPHATASE DOMAIN-CONTAINING PROTEIN"/>
    <property type="match status" value="1"/>
</dbReference>
<dbReference type="Proteomes" id="UP000010796">
    <property type="component" value="Chromosome"/>
</dbReference>
<dbReference type="PATRIC" id="fig|926556.3.peg.4255"/>
<evidence type="ECO:0000313" key="4">
    <source>
        <dbReference type="Proteomes" id="UP000010796"/>
    </source>
</evidence>
<dbReference type="InterPro" id="IPR036691">
    <property type="entry name" value="Endo/exonu/phosph_ase_sf"/>
</dbReference>
<dbReference type="GO" id="GO:0003824">
    <property type="term" value="F:catalytic activity"/>
    <property type="evidence" value="ECO:0007669"/>
    <property type="project" value="InterPro"/>
</dbReference>
<dbReference type="SUPFAM" id="SSF56219">
    <property type="entry name" value="DNase I-like"/>
    <property type="match status" value="1"/>
</dbReference>
<dbReference type="GO" id="GO:0016020">
    <property type="term" value="C:membrane"/>
    <property type="evidence" value="ECO:0007669"/>
    <property type="project" value="GOC"/>
</dbReference>
<keyword evidence="1" id="KW-0812">Transmembrane</keyword>
<dbReference type="InterPro" id="IPR005135">
    <property type="entry name" value="Endo/exonuclease/phosphatase"/>
</dbReference>
<dbReference type="InterPro" id="IPR051916">
    <property type="entry name" value="GPI-anchor_lipid_remodeler"/>
</dbReference>
<evidence type="ECO:0000313" key="3">
    <source>
        <dbReference type="EMBL" id="AGA80247.1"/>
    </source>
</evidence>